<dbReference type="EMBL" id="LR134313">
    <property type="protein sequence ID" value="VEE98954.1"/>
    <property type="molecule type" value="Genomic_DNA"/>
</dbReference>
<feature type="transmembrane region" description="Helical" evidence="3">
    <location>
        <begin position="27"/>
        <end position="50"/>
    </location>
</feature>
<organism evidence="4 5">
    <name type="scientific">Neisseria canis</name>
    <dbReference type="NCBI Taxonomy" id="493"/>
    <lineage>
        <taxon>Bacteria</taxon>
        <taxon>Pseudomonadati</taxon>
        <taxon>Pseudomonadota</taxon>
        <taxon>Betaproteobacteria</taxon>
        <taxon>Neisseriales</taxon>
        <taxon>Neisseriaceae</taxon>
        <taxon>Neisseria</taxon>
    </lineage>
</organism>
<dbReference type="PANTHER" id="PTHR40278">
    <property type="entry name" value="DNA UTILIZATION PROTEIN HOFN"/>
    <property type="match status" value="1"/>
</dbReference>
<dbReference type="Proteomes" id="UP000279284">
    <property type="component" value="Chromosome"/>
</dbReference>
<dbReference type="PANTHER" id="PTHR40278:SF2">
    <property type="entry name" value="TYPE IV PILUS INNER MEMBRANE COMPONENT PILN"/>
    <property type="match status" value="1"/>
</dbReference>
<evidence type="ECO:0000313" key="5">
    <source>
        <dbReference type="Proteomes" id="UP000279284"/>
    </source>
</evidence>
<evidence type="ECO:0000313" key="4">
    <source>
        <dbReference type="EMBL" id="VEE98954.1"/>
    </source>
</evidence>
<keyword evidence="3" id="KW-1133">Transmembrane helix</keyword>
<dbReference type="KEGG" id="nci:NCTC10296_00095"/>
<name>A0A1X3CWM2_9NEIS</name>
<evidence type="ECO:0000256" key="2">
    <source>
        <dbReference type="SAM" id="MobiDB-lite"/>
    </source>
</evidence>
<feature type="coiled-coil region" evidence="1">
    <location>
        <begin position="50"/>
        <end position="94"/>
    </location>
</feature>
<dbReference type="OrthoDB" id="5296173at2"/>
<sequence>MIELMRINLLPYREQIEQRQKQRFKTLMLLAFATGIGLSAVAYMGIGAAISKQEERNSFLTQEIEKEDKKLIEIKKLSQEKRNFLDRKQKIEELQHKRFQAAYIVDTLNVLIPEGTQLTSIKVGDNPNTYLINGKATSDNKIAIFMRSIPSTGLFMQPELLSIKQVDKVQEFSLKVLLNQYSAPVQKNGNTNEAKLENTGDENNGQQ</sequence>
<proteinExistence type="predicted"/>
<dbReference type="InterPro" id="IPR007813">
    <property type="entry name" value="PilN"/>
</dbReference>
<protein>
    <submittedName>
        <fullName evidence="4">PilN</fullName>
    </submittedName>
</protein>
<evidence type="ECO:0000256" key="3">
    <source>
        <dbReference type="SAM" id="Phobius"/>
    </source>
</evidence>
<dbReference type="GO" id="GO:0043683">
    <property type="term" value="P:type IV pilus assembly"/>
    <property type="evidence" value="ECO:0007669"/>
    <property type="project" value="TreeGrafter"/>
</dbReference>
<dbReference type="GO" id="GO:0043107">
    <property type="term" value="P:type IV pilus-dependent motility"/>
    <property type="evidence" value="ECO:0007669"/>
    <property type="project" value="TreeGrafter"/>
</dbReference>
<keyword evidence="1" id="KW-0175">Coiled coil</keyword>
<keyword evidence="3" id="KW-0472">Membrane</keyword>
<feature type="region of interest" description="Disordered" evidence="2">
    <location>
        <begin position="187"/>
        <end position="207"/>
    </location>
</feature>
<evidence type="ECO:0000256" key="1">
    <source>
        <dbReference type="SAM" id="Coils"/>
    </source>
</evidence>
<reference evidence="4 5" key="1">
    <citation type="submission" date="2018-12" db="EMBL/GenBank/DDBJ databases">
        <authorList>
            <consortium name="Pathogen Informatics"/>
        </authorList>
    </citation>
    <scope>NUCLEOTIDE SEQUENCE [LARGE SCALE GENOMIC DNA]</scope>
    <source>
        <strain evidence="4 5">NCTC10296</strain>
    </source>
</reference>
<gene>
    <name evidence="4" type="ORF">NCTC10296_00095</name>
</gene>
<keyword evidence="3" id="KW-0812">Transmembrane</keyword>
<accession>A0A1X3CWM2</accession>
<dbReference type="Pfam" id="PF05137">
    <property type="entry name" value="PilN"/>
    <property type="match status" value="1"/>
</dbReference>
<dbReference type="AlphaFoldDB" id="A0A1X3CWM2"/>
<dbReference type="InterPro" id="IPR052534">
    <property type="entry name" value="Extracell_DNA_Util/SecSys_Comp"/>
</dbReference>
<dbReference type="STRING" id="493.BWD07_07675"/>
<keyword evidence="5" id="KW-1185">Reference proteome</keyword>
<dbReference type="RefSeq" id="WP_085416767.1">
    <property type="nucleotide sequence ID" value="NZ_CAUJPY010000014.1"/>
</dbReference>